<feature type="chain" id="PRO_5039109508" evidence="6">
    <location>
        <begin position="22"/>
        <end position="349"/>
    </location>
</feature>
<evidence type="ECO:0000256" key="3">
    <source>
        <dbReference type="ARBA" id="ARBA00023237"/>
    </source>
</evidence>
<dbReference type="Proteomes" id="UP000429644">
    <property type="component" value="Unassembled WGS sequence"/>
</dbReference>
<dbReference type="PROSITE" id="PS51123">
    <property type="entry name" value="OMPA_2"/>
    <property type="match status" value="1"/>
</dbReference>
<feature type="domain" description="OmpA-like" evidence="7">
    <location>
        <begin position="229"/>
        <end position="347"/>
    </location>
</feature>
<evidence type="ECO:0000256" key="4">
    <source>
        <dbReference type="PROSITE-ProRule" id="PRU00473"/>
    </source>
</evidence>
<evidence type="ECO:0000313" key="8">
    <source>
        <dbReference type="EMBL" id="MPV87424.1"/>
    </source>
</evidence>
<dbReference type="PRINTS" id="PR01021">
    <property type="entry name" value="OMPADOMAIN"/>
</dbReference>
<dbReference type="SUPFAM" id="SSF103088">
    <property type="entry name" value="OmpA-like"/>
    <property type="match status" value="1"/>
</dbReference>
<protein>
    <submittedName>
        <fullName evidence="8">OmpA family protein</fullName>
    </submittedName>
</protein>
<evidence type="ECO:0000256" key="5">
    <source>
        <dbReference type="SAM" id="MobiDB-lite"/>
    </source>
</evidence>
<reference evidence="8 9" key="1">
    <citation type="submission" date="2019-10" db="EMBL/GenBank/DDBJ databases">
        <title>Georgenia wutianyii sp. nov. and Georgenia yuyongxinii sp. nov. isolated from plateau pika (Ochotona curzoniae) in the Qinghai-Tibet plateau of China.</title>
        <authorList>
            <person name="Tian Z."/>
        </authorList>
    </citation>
    <scope>NUCLEOTIDE SEQUENCE [LARGE SCALE GENOMIC DNA]</scope>
    <source>
        <strain evidence="8 9">JCM 15130</strain>
    </source>
</reference>
<dbReference type="InterPro" id="IPR006665">
    <property type="entry name" value="OmpA-like"/>
</dbReference>
<name>A0A7J9UUK4_9MICO</name>
<dbReference type="EMBL" id="WHPD01000441">
    <property type="protein sequence ID" value="MPV87424.1"/>
    <property type="molecule type" value="Genomic_DNA"/>
</dbReference>
<keyword evidence="6" id="KW-0732">Signal</keyword>
<organism evidence="8 9">
    <name type="scientific">Georgenia ruanii</name>
    <dbReference type="NCBI Taxonomy" id="348442"/>
    <lineage>
        <taxon>Bacteria</taxon>
        <taxon>Bacillati</taxon>
        <taxon>Actinomycetota</taxon>
        <taxon>Actinomycetes</taxon>
        <taxon>Micrococcales</taxon>
        <taxon>Bogoriellaceae</taxon>
        <taxon>Georgenia</taxon>
    </lineage>
</organism>
<keyword evidence="9" id="KW-1185">Reference proteome</keyword>
<evidence type="ECO:0000256" key="6">
    <source>
        <dbReference type="SAM" id="SignalP"/>
    </source>
</evidence>
<accession>A0A7J9UUK4</accession>
<dbReference type="InterPro" id="IPR050330">
    <property type="entry name" value="Bact_OuterMem_StrucFunc"/>
</dbReference>
<dbReference type="InterPro" id="IPR036737">
    <property type="entry name" value="OmpA-like_sf"/>
</dbReference>
<proteinExistence type="predicted"/>
<sequence length="349" mass="35763">MRAAGLGVGLAVLAAGLPATAQTPAPADELGSPEIPVRATFSYPSFFLAANPEVTGAVHGVRRVDGGTAVYFSVGVAEGQADHFAGTTAFEPAPSPYRLNDVANLALVDTSTLTAYRPLHGDVALTSSTIGMEAEPGQLVTFFAVFPELPAGTTSVDLQFEWGVTASSVPVENGPLEPAVGESFTVLGEGWPKLPSAGQIAAADPAAVTFDLVARSEDQAGTAAVAESPDQVEVTFDADVLFAVDSAEVSAEARARVEEIARDIAARGVGEVAVTGHTDSVRGAVDNQALSEQRAQAVADLLAPVVQDAGVTLAVAGRGPSEPVADNSTEEGRAANRRVTVVYQVSEER</sequence>
<evidence type="ECO:0000313" key="9">
    <source>
        <dbReference type="Proteomes" id="UP000429644"/>
    </source>
</evidence>
<dbReference type="AlphaFoldDB" id="A0A7J9UUK4"/>
<gene>
    <name evidence="8" type="ORF">GB882_01995</name>
</gene>
<comment type="caution">
    <text evidence="8">The sequence shown here is derived from an EMBL/GenBank/DDBJ whole genome shotgun (WGS) entry which is preliminary data.</text>
</comment>
<evidence type="ECO:0000259" key="7">
    <source>
        <dbReference type="PROSITE" id="PS51123"/>
    </source>
</evidence>
<keyword evidence="3" id="KW-0998">Cell outer membrane</keyword>
<dbReference type="PANTHER" id="PTHR30329">
    <property type="entry name" value="STATOR ELEMENT OF FLAGELLAR MOTOR COMPLEX"/>
    <property type="match status" value="1"/>
</dbReference>
<dbReference type="CDD" id="cd07185">
    <property type="entry name" value="OmpA_C-like"/>
    <property type="match status" value="1"/>
</dbReference>
<feature type="signal peptide" evidence="6">
    <location>
        <begin position="1"/>
        <end position="21"/>
    </location>
</feature>
<comment type="subcellular location">
    <subcellularLocation>
        <location evidence="1">Cell outer membrane</location>
    </subcellularLocation>
</comment>
<dbReference type="Gene3D" id="3.30.1330.60">
    <property type="entry name" value="OmpA-like domain"/>
    <property type="match status" value="1"/>
</dbReference>
<evidence type="ECO:0000256" key="1">
    <source>
        <dbReference type="ARBA" id="ARBA00004442"/>
    </source>
</evidence>
<evidence type="ECO:0000256" key="2">
    <source>
        <dbReference type="ARBA" id="ARBA00023136"/>
    </source>
</evidence>
<dbReference type="GO" id="GO:0009279">
    <property type="term" value="C:cell outer membrane"/>
    <property type="evidence" value="ECO:0007669"/>
    <property type="project" value="UniProtKB-SubCell"/>
</dbReference>
<feature type="region of interest" description="Disordered" evidence="5">
    <location>
        <begin position="317"/>
        <end position="336"/>
    </location>
</feature>
<dbReference type="InterPro" id="IPR006664">
    <property type="entry name" value="OMP_bac"/>
</dbReference>
<dbReference type="PANTHER" id="PTHR30329:SF21">
    <property type="entry name" value="LIPOPROTEIN YIAD-RELATED"/>
    <property type="match status" value="1"/>
</dbReference>
<keyword evidence="2 4" id="KW-0472">Membrane</keyword>
<dbReference type="Pfam" id="PF00691">
    <property type="entry name" value="OmpA"/>
    <property type="match status" value="1"/>
</dbReference>